<accession>A0A0H2SQW2</accession>
<dbReference type="STRING" id="27342.A0A0H2SQW2"/>
<sequence length="456" mass="51028">MFSRRIHLTVRRISRFYHARRDVTLELRERGMAWDMTNQLKSNGTQEKQTVYLGVDPTAKALHVGHLLPFMCLLHFHLHGHSVISLIGGATGLVGDPSGKLEERTPLGENIATQNVNSLRTAIQRFFSTASVYASRRIPKLENPSPEPQILNNVEWLGSLGLLEFLTKAGRYARVSTMINRDSVKLRMESQQGISFTEFTYQLLQAYDFYNLYHSKRCTMQIGGSDQWGNILAGIDLIDRTREPESPAPQALTTPLLTTASGAKFGKSEGNAVWLDSDLTSVFDFYQFFLRSTDADVEQYLKSFTLLSLEEVQSIVEKHKINPENRFAQKRLADEVTEMIHGAEAVKRAQIATQVLFSTDLANISAHEIVLALGDDPRLKVVSSEDVMDKPISKLAGTYRLVSSNSEANRLAASGGLYLNNKTVEPKQLLQRTDLLDGRVAVVRAGKDKHLILALR</sequence>
<dbReference type="EMBL" id="KQ085886">
    <property type="protein sequence ID" value="KLO19441.1"/>
    <property type="molecule type" value="Genomic_DNA"/>
</dbReference>
<evidence type="ECO:0000256" key="1">
    <source>
        <dbReference type="ARBA" id="ARBA00013160"/>
    </source>
</evidence>
<name>A0A0H2SQW2_9AGAM</name>
<evidence type="ECO:0000256" key="7">
    <source>
        <dbReference type="ARBA" id="ARBA00033323"/>
    </source>
</evidence>
<dbReference type="EC" id="6.1.1.1" evidence="1 10"/>
<dbReference type="Gene3D" id="1.10.240.10">
    <property type="entry name" value="Tyrosyl-Transfer RNA Synthetase"/>
    <property type="match status" value="1"/>
</dbReference>
<dbReference type="OrthoDB" id="337870at2759"/>
<dbReference type="Proteomes" id="UP000053477">
    <property type="component" value="Unassembled WGS sequence"/>
</dbReference>
<evidence type="ECO:0000256" key="4">
    <source>
        <dbReference type="ARBA" id="ARBA00022840"/>
    </source>
</evidence>
<keyword evidence="5 10" id="KW-0648">Protein biosynthesis</keyword>
<evidence type="ECO:0000256" key="6">
    <source>
        <dbReference type="ARBA" id="ARBA00023146"/>
    </source>
</evidence>
<gene>
    <name evidence="11" type="ORF">SCHPADRAFT_864883</name>
</gene>
<evidence type="ECO:0000256" key="2">
    <source>
        <dbReference type="ARBA" id="ARBA00022598"/>
    </source>
</evidence>
<dbReference type="FunCoup" id="A0A0H2SQW2">
    <property type="interactions" value="472"/>
</dbReference>
<dbReference type="Gene3D" id="3.40.50.620">
    <property type="entry name" value="HUPs"/>
    <property type="match status" value="1"/>
</dbReference>
<keyword evidence="9" id="KW-0694">RNA-binding</keyword>
<dbReference type="NCBIfam" id="TIGR00234">
    <property type="entry name" value="tyrS"/>
    <property type="match status" value="1"/>
</dbReference>
<evidence type="ECO:0000256" key="8">
    <source>
        <dbReference type="ARBA" id="ARBA00048248"/>
    </source>
</evidence>
<dbReference type="GO" id="GO:0004831">
    <property type="term" value="F:tyrosine-tRNA ligase activity"/>
    <property type="evidence" value="ECO:0007669"/>
    <property type="project" value="UniProtKB-EC"/>
</dbReference>
<dbReference type="PROSITE" id="PS00178">
    <property type="entry name" value="AA_TRNA_LIGASE_I"/>
    <property type="match status" value="1"/>
</dbReference>
<dbReference type="InterPro" id="IPR014729">
    <property type="entry name" value="Rossmann-like_a/b/a_fold"/>
</dbReference>
<dbReference type="PROSITE" id="PS50889">
    <property type="entry name" value="S4"/>
    <property type="match status" value="1"/>
</dbReference>
<evidence type="ECO:0000313" key="12">
    <source>
        <dbReference type="Proteomes" id="UP000053477"/>
    </source>
</evidence>
<dbReference type="SUPFAM" id="SSF52374">
    <property type="entry name" value="Nucleotidylyl transferase"/>
    <property type="match status" value="1"/>
</dbReference>
<evidence type="ECO:0000256" key="5">
    <source>
        <dbReference type="ARBA" id="ARBA00022917"/>
    </source>
</evidence>
<proteinExistence type="inferred from homology"/>
<dbReference type="Pfam" id="PF00579">
    <property type="entry name" value="tRNA-synt_1b"/>
    <property type="match status" value="1"/>
</dbReference>
<dbReference type="GO" id="GO:0005739">
    <property type="term" value="C:mitochondrion"/>
    <property type="evidence" value="ECO:0007669"/>
    <property type="project" value="TreeGrafter"/>
</dbReference>
<dbReference type="GO" id="GO:0005524">
    <property type="term" value="F:ATP binding"/>
    <property type="evidence" value="ECO:0007669"/>
    <property type="project" value="UniProtKB-KW"/>
</dbReference>
<dbReference type="InterPro" id="IPR024107">
    <property type="entry name" value="Tyr-tRNA-ligase_bac_1"/>
</dbReference>
<evidence type="ECO:0000256" key="3">
    <source>
        <dbReference type="ARBA" id="ARBA00022741"/>
    </source>
</evidence>
<dbReference type="InterPro" id="IPR024088">
    <property type="entry name" value="Tyr-tRNA-ligase_bac-type"/>
</dbReference>
<dbReference type="GO" id="GO:0003723">
    <property type="term" value="F:RNA binding"/>
    <property type="evidence" value="ECO:0007669"/>
    <property type="project" value="UniProtKB-KW"/>
</dbReference>
<dbReference type="AlphaFoldDB" id="A0A0H2SQW2"/>
<dbReference type="GO" id="GO:0005829">
    <property type="term" value="C:cytosol"/>
    <property type="evidence" value="ECO:0007669"/>
    <property type="project" value="TreeGrafter"/>
</dbReference>
<comment type="catalytic activity">
    <reaction evidence="8 10">
        <text>tRNA(Tyr) + L-tyrosine + ATP = L-tyrosyl-tRNA(Tyr) + AMP + diphosphate + H(+)</text>
        <dbReference type="Rhea" id="RHEA:10220"/>
        <dbReference type="Rhea" id="RHEA-COMP:9706"/>
        <dbReference type="Rhea" id="RHEA-COMP:9707"/>
        <dbReference type="ChEBI" id="CHEBI:15378"/>
        <dbReference type="ChEBI" id="CHEBI:30616"/>
        <dbReference type="ChEBI" id="CHEBI:33019"/>
        <dbReference type="ChEBI" id="CHEBI:58315"/>
        <dbReference type="ChEBI" id="CHEBI:78442"/>
        <dbReference type="ChEBI" id="CHEBI:78536"/>
        <dbReference type="ChEBI" id="CHEBI:456215"/>
        <dbReference type="EC" id="6.1.1.1"/>
    </reaction>
</comment>
<evidence type="ECO:0000256" key="9">
    <source>
        <dbReference type="PROSITE-ProRule" id="PRU00182"/>
    </source>
</evidence>
<dbReference type="InParanoid" id="A0A0H2SQW2"/>
<dbReference type="InterPro" id="IPR002305">
    <property type="entry name" value="aa-tRNA-synth_Ic"/>
</dbReference>
<dbReference type="InterPro" id="IPR001412">
    <property type="entry name" value="aa-tRNA-synth_I_CS"/>
</dbReference>
<keyword evidence="4 10" id="KW-0067">ATP-binding</keyword>
<comment type="similarity">
    <text evidence="10">Belongs to the class-I aminoacyl-tRNA synthetase family.</text>
</comment>
<dbReference type="PANTHER" id="PTHR11766">
    <property type="entry name" value="TYROSYL-TRNA SYNTHETASE"/>
    <property type="match status" value="1"/>
</dbReference>
<dbReference type="CDD" id="cd00805">
    <property type="entry name" value="TyrRS_core"/>
    <property type="match status" value="1"/>
</dbReference>
<organism evidence="11 12">
    <name type="scientific">Schizopora paradoxa</name>
    <dbReference type="NCBI Taxonomy" id="27342"/>
    <lineage>
        <taxon>Eukaryota</taxon>
        <taxon>Fungi</taxon>
        <taxon>Dikarya</taxon>
        <taxon>Basidiomycota</taxon>
        <taxon>Agaricomycotina</taxon>
        <taxon>Agaricomycetes</taxon>
        <taxon>Hymenochaetales</taxon>
        <taxon>Schizoporaceae</taxon>
        <taxon>Schizopora</taxon>
    </lineage>
</organism>
<dbReference type="InterPro" id="IPR002307">
    <property type="entry name" value="Tyr-tRNA-ligase"/>
</dbReference>
<evidence type="ECO:0000313" key="11">
    <source>
        <dbReference type="EMBL" id="KLO19441.1"/>
    </source>
</evidence>
<dbReference type="HAMAP" id="MF_02006">
    <property type="entry name" value="Tyr_tRNA_synth_type1"/>
    <property type="match status" value="1"/>
</dbReference>
<dbReference type="SUPFAM" id="SSF55174">
    <property type="entry name" value="Alpha-L RNA-binding motif"/>
    <property type="match status" value="1"/>
</dbReference>
<dbReference type="FunFam" id="1.10.240.10:FF:000001">
    <property type="entry name" value="Tyrosine--tRNA ligase"/>
    <property type="match status" value="1"/>
</dbReference>
<evidence type="ECO:0000256" key="10">
    <source>
        <dbReference type="RuleBase" id="RU361234"/>
    </source>
</evidence>
<dbReference type="InterPro" id="IPR036986">
    <property type="entry name" value="S4_RNA-bd_sf"/>
</dbReference>
<keyword evidence="2 10" id="KW-0436">Ligase</keyword>
<keyword evidence="3 10" id="KW-0547">Nucleotide-binding</keyword>
<dbReference type="PRINTS" id="PR01040">
    <property type="entry name" value="TRNASYNTHTYR"/>
</dbReference>
<keyword evidence="6 10" id="KW-0030">Aminoacyl-tRNA synthetase</keyword>
<protein>
    <recommendedName>
        <fullName evidence="1 10">Tyrosine--tRNA ligase</fullName>
        <ecNumber evidence="1 10">6.1.1.1</ecNumber>
    </recommendedName>
    <alternativeName>
        <fullName evidence="7 10">Tyrosyl-tRNA synthetase</fullName>
    </alternativeName>
</protein>
<dbReference type="GO" id="GO:0006437">
    <property type="term" value="P:tyrosyl-tRNA aminoacylation"/>
    <property type="evidence" value="ECO:0007669"/>
    <property type="project" value="InterPro"/>
</dbReference>
<dbReference type="PANTHER" id="PTHR11766:SF0">
    <property type="entry name" value="TYROSINE--TRNA LIGASE, MITOCHONDRIAL"/>
    <property type="match status" value="1"/>
</dbReference>
<dbReference type="Gene3D" id="3.10.290.10">
    <property type="entry name" value="RNA-binding S4 domain"/>
    <property type="match status" value="1"/>
</dbReference>
<reference evidence="11 12" key="1">
    <citation type="submission" date="2015-04" db="EMBL/GenBank/DDBJ databases">
        <title>Complete genome sequence of Schizopora paradoxa KUC8140, a cosmopolitan wood degrader in East Asia.</title>
        <authorList>
            <consortium name="DOE Joint Genome Institute"/>
            <person name="Min B."/>
            <person name="Park H."/>
            <person name="Jang Y."/>
            <person name="Kim J.-J."/>
            <person name="Kim K.H."/>
            <person name="Pangilinan J."/>
            <person name="Lipzen A."/>
            <person name="Riley R."/>
            <person name="Grigoriev I.V."/>
            <person name="Spatafora J.W."/>
            <person name="Choi I.-G."/>
        </authorList>
    </citation>
    <scope>NUCLEOTIDE SEQUENCE [LARGE SCALE GENOMIC DNA]</scope>
    <source>
        <strain evidence="11 12">KUC8140</strain>
    </source>
</reference>
<keyword evidence="12" id="KW-1185">Reference proteome</keyword>